<evidence type="ECO:0000313" key="4">
    <source>
        <dbReference type="Proteomes" id="UP000523007"/>
    </source>
</evidence>
<dbReference type="Pfam" id="PF00248">
    <property type="entry name" value="Aldo_ket_red"/>
    <property type="match status" value="1"/>
</dbReference>
<sequence>MPTTQTGTQQAMAPSAFGRQGFGAMRLSEETADEGDRDPAAVVGAALDAGVTMVDTADAYRNEELVGRAIRARRDEVLLASKFGLVWHDDVGGSHEFRADPAYVRQACEASLRRLGVDVIDLYYLHHRSERTPIEETVATLVELIEQGKIRAIGLSNVTAEDLRRAHAVHPVAALQERWSVLQRGMERELLPAVADLGVAVVAHSPTDHGVLHEVPGTADGADTSRVRAALDEIANAHGATAGQIALAWVHHRESAHGVAVIPLPGTTRVSHLRANVAAADVRLSGDELRRLDAFGTVT</sequence>
<dbReference type="Proteomes" id="UP000523007">
    <property type="component" value="Unassembled WGS sequence"/>
</dbReference>
<dbReference type="PANTHER" id="PTHR43625:SF40">
    <property type="entry name" value="ALDO-KETO REDUCTASE YAKC [NADP(+)]"/>
    <property type="match status" value="1"/>
</dbReference>
<protein>
    <submittedName>
        <fullName evidence="3">Aryl-alcohol dehydrogenase-like predicted oxidoreductase</fullName>
    </submittedName>
</protein>
<dbReference type="SUPFAM" id="SSF51430">
    <property type="entry name" value="NAD(P)-linked oxidoreductase"/>
    <property type="match status" value="1"/>
</dbReference>
<evidence type="ECO:0000313" key="3">
    <source>
        <dbReference type="EMBL" id="MBB4929985.1"/>
    </source>
</evidence>
<proteinExistence type="predicted"/>
<dbReference type="InterPro" id="IPR020471">
    <property type="entry name" value="AKR"/>
</dbReference>
<keyword evidence="1" id="KW-0560">Oxidoreductase</keyword>
<keyword evidence="4" id="KW-1185">Reference proteome</keyword>
<feature type="domain" description="NADP-dependent oxidoreductase" evidence="2">
    <location>
        <begin position="21"/>
        <end position="295"/>
    </location>
</feature>
<dbReference type="GO" id="GO:0016491">
    <property type="term" value="F:oxidoreductase activity"/>
    <property type="evidence" value="ECO:0007669"/>
    <property type="project" value="UniProtKB-KW"/>
</dbReference>
<dbReference type="InterPro" id="IPR036812">
    <property type="entry name" value="NAD(P)_OxRdtase_dom_sf"/>
</dbReference>
<organism evidence="3 4">
    <name type="scientific">Lipingzhangella halophila</name>
    <dbReference type="NCBI Taxonomy" id="1783352"/>
    <lineage>
        <taxon>Bacteria</taxon>
        <taxon>Bacillati</taxon>
        <taxon>Actinomycetota</taxon>
        <taxon>Actinomycetes</taxon>
        <taxon>Streptosporangiales</taxon>
        <taxon>Nocardiopsidaceae</taxon>
        <taxon>Lipingzhangella</taxon>
    </lineage>
</organism>
<dbReference type="RefSeq" id="WP_221445359.1">
    <property type="nucleotide sequence ID" value="NZ_JACHJT010000001.1"/>
</dbReference>
<dbReference type="GO" id="GO:0005737">
    <property type="term" value="C:cytoplasm"/>
    <property type="evidence" value="ECO:0007669"/>
    <property type="project" value="TreeGrafter"/>
</dbReference>
<evidence type="ECO:0000256" key="1">
    <source>
        <dbReference type="ARBA" id="ARBA00023002"/>
    </source>
</evidence>
<comment type="caution">
    <text evidence="3">The sequence shown here is derived from an EMBL/GenBank/DDBJ whole genome shotgun (WGS) entry which is preliminary data.</text>
</comment>
<gene>
    <name evidence="3" type="ORF">F4561_000805</name>
</gene>
<dbReference type="InterPro" id="IPR050791">
    <property type="entry name" value="Aldo-Keto_reductase"/>
</dbReference>
<dbReference type="EMBL" id="JACHJT010000001">
    <property type="protein sequence ID" value="MBB4929985.1"/>
    <property type="molecule type" value="Genomic_DNA"/>
</dbReference>
<dbReference type="InterPro" id="IPR023210">
    <property type="entry name" value="NADP_OxRdtase_dom"/>
</dbReference>
<dbReference type="PANTHER" id="PTHR43625">
    <property type="entry name" value="AFLATOXIN B1 ALDEHYDE REDUCTASE"/>
    <property type="match status" value="1"/>
</dbReference>
<name>A0A7W7W1T0_9ACTN</name>
<dbReference type="Gene3D" id="3.20.20.100">
    <property type="entry name" value="NADP-dependent oxidoreductase domain"/>
    <property type="match status" value="1"/>
</dbReference>
<reference evidence="3 4" key="1">
    <citation type="submission" date="2020-08" db="EMBL/GenBank/DDBJ databases">
        <title>Sequencing the genomes of 1000 actinobacteria strains.</title>
        <authorList>
            <person name="Klenk H.-P."/>
        </authorList>
    </citation>
    <scope>NUCLEOTIDE SEQUENCE [LARGE SCALE GENOMIC DNA]</scope>
    <source>
        <strain evidence="3 4">DSM 102030</strain>
    </source>
</reference>
<dbReference type="AlphaFoldDB" id="A0A7W7W1T0"/>
<evidence type="ECO:0000259" key="2">
    <source>
        <dbReference type="Pfam" id="PF00248"/>
    </source>
</evidence>
<accession>A0A7W7W1T0</accession>
<dbReference type="PRINTS" id="PR00069">
    <property type="entry name" value="ALDKETRDTASE"/>
</dbReference>